<dbReference type="PANTHER" id="PTHR40400">
    <property type="entry name" value="SLR1512 PROTEIN"/>
    <property type="match status" value="1"/>
</dbReference>
<reference evidence="3" key="1">
    <citation type="submission" date="2018-05" db="EMBL/GenBank/DDBJ databases">
        <authorList>
            <person name="Du Z."/>
            <person name="Wang X."/>
        </authorList>
    </citation>
    <scope>NUCLEOTIDE SEQUENCE [LARGE SCALE GENOMIC DNA]</scope>
    <source>
        <strain evidence="3">CQN31</strain>
    </source>
</reference>
<dbReference type="AlphaFoldDB" id="A0A317FLB3"/>
<accession>A0A317FLB3</accession>
<organism evidence="2 3">
    <name type="scientific">Falsiroseomonas bella</name>
    <dbReference type="NCBI Taxonomy" id="2184016"/>
    <lineage>
        <taxon>Bacteria</taxon>
        <taxon>Pseudomonadati</taxon>
        <taxon>Pseudomonadota</taxon>
        <taxon>Alphaproteobacteria</taxon>
        <taxon>Acetobacterales</taxon>
        <taxon>Roseomonadaceae</taxon>
        <taxon>Falsiroseomonas</taxon>
    </lineage>
</organism>
<dbReference type="EMBL" id="QGNA01000001">
    <property type="protein sequence ID" value="PWS39353.1"/>
    <property type="molecule type" value="Genomic_DNA"/>
</dbReference>
<gene>
    <name evidence="2" type="ORF">DFH01_07005</name>
</gene>
<dbReference type="Pfam" id="PF05982">
    <property type="entry name" value="Sbt_1"/>
    <property type="match status" value="1"/>
</dbReference>
<feature type="transmembrane region" description="Helical" evidence="1">
    <location>
        <begin position="155"/>
        <end position="175"/>
    </location>
</feature>
<feature type="transmembrane region" description="Helical" evidence="1">
    <location>
        <begin position="278"/>
        <end position="302"/>
    </location>
</feature>
<sequence>MFFGLGLAAGLARSDLAVPDAVAKALSLYLMLAIGLKGGMALAAPGASEGLFGALALGIALSFLLPLPAYALLRGPVRLDRVTAAAVAGHYGSVSVVTYAAAAGTLTTAGIASEGFMPAVLAAMETPAILTALLLARRGRQGAVRGKRHLAREVLLNGSVVLLLGSFLIGWIGGAGQKAQLAPFVEGLFPGALCLFLLEMGLLAARQLRAAPGRLSARLVVFGLVMPLIGAAAGLGAGLFAGLSLGGVALMMTLAASASYIAVPAAMRLALPEADAGVYVTLSVAITFPFNIVLGIPLYLWVAGLAVG</sequence>
<feature type="transmembrane region" description="Helical" evidence="1">
    <location>
        <begin position="247"/>
        <end position="266"/>
    </location>
</feature>
<dbReference type="PANTHER" id="PTHR40400:SF1">
    <property type="entry name" value="SLR1512 PROTEIN"/>
    <property type="match status" value="1"/>
</dbReference>
<feature type="transmembrane region" description="Helical" evidence="1">
    <location>
        <begin position="217"/>
        <end position="241"/>
    </location>
</feature>
<name>A0A317FLB3_9PROT</name>
<feature type="transmembrane region" description="Helical" evidence="1">
    <location>
        <begin position="187"/>
        <end position="205"/>
    </location>
</feature>
<keyword evidence="1" id="KW-0472">Membrane</keyword>
<protein>
    <submittedName>
        <fullName evidence="2">Sodium-dependent bicarbonate transport family permease</fullName>
    </submittedName>
</protein>
<dbReference type="InterPro" id="IPR010293">
    <property type="entry name" value="Sbt_1"/>
</dbReference>
<evidence type="ECO:0000256" key="1">
    <source>
        <dbReference type="SAM" id="Phobius"/>
    </source>
</evidence>
<keyword evidence="1" id="KW-1133">Transmembrane helix</keyword>
<evidence type="ECO:0000313" key="2">
    <source>
        <dbReference type="EMBL" id="PWS39353.1"/>
    </source>
</evidence>
<evidence type="ECO:0000313" key="3">
    <source>
        <dbReference type="Proteomes" id="UP000245765"/>
    </source>
</evidence>
<keyword evidence="3" id="KW-1185">Reference proteome</keyword>
<feature type="transmembrane region" description="Helical" evidence="1">
    <location>
        <begin position="51"/>
        <end position="73"/>
    </location>
</feature>
<proteinExistence type="predicted"/>
<comment type="caution">
    <text evidence="2">The sequence shown here is derived from an EMBL/GenBank/DDBJ whole genome shotgun (WGS) entry which is preliminary data.</text>
</comment>
<feature type="transmembrane region" description="Helical" evidence="1">
    <location>
        <begin position="116"/>
        <end position="135"/>
    </location>
</feature>
<keyword evidence="1" id="KW-0812">Transmembrane</keyword>
<dbReference type="OrthoDB" id="345121at2"/>
<dbReference type="Proteomes" id="UP000245765">
    <property type="component" value="Unassembled WGS sequence"/>
</dbReference>